<feature type="transmembrane region" description="Helical" evidence="1">
    <location>
        <begin position="109"/>
        <end position="131"/>
    </location>
</feature>
<evidence type="ECO:0000313" key="5">
    <source>
        <dbReference type="EMBL" id="HBU50241.1"/>
    </source>
</evidence>
<proteinExistence type="predicted"/>
<evidence type="ECO:0000313" key="8">
    <source>
        <dbReference type="Proteomes" id="UP000264779"/>
    </source>
</evidence>
<dbReference type="Proteomes" id="UP000264779">
    <property type="component" value="Unassembled WGS sequence"/>
</dbReference>
<accession>A0A075P019</accession>
<keyword evidence="6" id="KW-1185">Reference proteome</keyword>
<evidence type="ECO:0000256" key="1">
    <source>
        <dbReference type="SAM" id="Phobius"/>
    </source>
</evidence>
<dbReference type="KEGG" id="aal:EP13_11040"/>
<keyword evidence="1" id="KW-0812">Transmembrane</keyword>
<sequence>MCLSAFLAATILPFSSEIVLVTLLSTGANEAYLLVAASVGNVLGALVNYVLGWRYGETFVLSWLGIKPRTFLRAQQMFKQWGKWSLLLCWVPIIGDPLTLMGGVLRTQFWFFLSVVACTKTLRYGVIVYYFY</sequence>
<dbReference type="STRING" id="589873.EP12_11725"/>
<keyword evidence="1" id="KW-0472">Membrane</keyword>
<dbReference type="GO" id="GO:0005886">
    <property type="term" value="C:plasma membrane"/>
    <property type="evidence" value="ECO:0007669"/>
    <property type="project" value="UniProtKB-ARBA"/>
</dbReference>
<dbReference type="EMBL" id="CP008849">
    <property type="protein sequence ID" value="AIF99176.1"/>
    <property type="molecule type" value="Genomic_DNA"/>
</dbReference>
<protein>
    <submittedName>
        <fullName evidence="4">DedA family protein</fullName>
    </submittedName>
    <submittedName>
        <fullName evidence="3">Membrane protein</fullName>
    </submittedName>
</protein>
<dbReference type="Pfam" id="PF09335">
    <property type="entry name" value="VTT_dom"/>
    <property type="match status" value="1"/>
</dbReference>
<evidence type="ECO:0000259" key="2">
    <source>
        <dbReference type="Pfam" id="PF09335"/>
    </source>
</evidence>
<feature type="transmembrane region" description="Helical" evidence="1">
    <location>
        <begin position="84"/>
        <end position="103"/>
    </location>
</feature>
<dbReference type="PANTHER" id="PTHR42709:SF4">
    <property type="entry name" value="INNER MEMBRANE PROTEIN YQAA"/>
    <property type="match status" value="1"/>
</dbReference>
<dbReference type="Proteomes" id="UP000263517">
    <property type="component" value="Unassembled WGS sequence"/>
</dbReference>
<name>A0A075P019_9ALTE</name>
<dbReference type="InterPro" id="IPR032816">
    <property type="entry name" value="VTT_dom"/>
</dbReference>
<dbReference type="AlphaFoldDB" id="A0A075P019"/>
<dbReference type="Proteomes" id="UP000056090">
    <property type="component" value="Chromosome"/>
</dbReference>
<feature type="domain" description="VTT" evidence="2">
    <location>
        <begin position="17"/>
        <end position="131"/>
    </location>
</feature>
<evidence type="ECO:0000313" key="3">
    <source>
        <dbReference type="EMBL" id="AIF99176.1"/>
    </source>
</evidence>
<evidence type="ECO:0000313" key="4">
    <source>
        <dbReference type="EMBL" id="HAW74113.1"/>
    </source>
</evidence>
<evidence type="ECO:0000313" key="7">
    <source>
        <dbReference type="Proteomes" id="UP000263517"/>
    </source>
</evidence>
<keyword evidence="1" id="KW-1133">Transmembrane helix</keyword>
<gene>
    <name evidence="4" type="ORF">DCW74_00075</name>
    <name evidence="5" type="ORF">DEB45_03175</name>
    <name evidence="3" type="ORF">EP13_11040</name>
</gene>
<organism evidence="3 6">
    <name type="scientific">Alteromonas australica</name>
    <dbReference type="NCBI Taxonomy" id="589873"/>
    <lineage>
        <taxon>Bacteria</taxon>
        <taxon>Pseudomonadati</taxon>
        <taxon>Pseudomonadota</taxon>
        <taxon>Gammaproteobacteria</taxon>
        <taxon>Alteromonadales</taxon>
        <taxon>Alteromonadaceae</taxon>
        <taxon>Alteromonas/Salinimonas group</taxon>
        <taxon>Alteromonas</taxon>
    </lineage>
</organism>
<dbReference type="InterPro" id="IPR051311">
    <property type="entry name" value="DedA_domain"/>
</dbReference>
<dbReference type="EMBL" id="DONK01000048">
    <property type="protein sequence ID" value="HBU50241.1"/>
    <property type="molecule type" value="Genomic_DNA"/>
</dbReference>
<dbReference type="eggNOG" id="COG1238">
    <property type="taxonomic scope" value="Bacteria"/>
</dbReference>
<evidence type="ECO:0000313" key="6">
    <source>
        <dbReference type="Proteomes" id="UP000056090"/>
    </source>
</evidence>
<reference evidence="7 8" key="2">
    <citation type="journal article" date="2018" name="Nat. Biotechnol.">
        <title>A standardized bacterial taxonomy based on genome phylogeny substantially revises the tree of life.</title>
        <authorList>
            <person name="Parks D.H."/>
            <person name="Chuvochina M."/>
            <person name="Waite D.W."/>
            <person name="Rinke C."/>
            <person name="Skarshewski A."/>
            <person name="Chaumeil P.A."/>
            <person name="Hugenholtz P."/>
        </authorList>
    </citation>
    <scope>NUCLEOTIDE SEQUENCE [LARGE SCALE GENOMIC DNA]</scope>
    <source>
        <strain evidence="5">UBA11621</strain>
        <strain evidence="4">UBA11978</strain>
    </source>
</reference>
<dbReference type="EMBL" id="DNAN01000004">
    <property type="protein sequence ID" value="HAW74113.1"/>
    <property type="molecule type" value="Genomic_DNA"/>
</dbReference>
<feature type="transmembrane region" description="Helical" evidence="1">
    <location>
        <begin position="32"/>
        <end position="51"/>
    </location>
</feature>
<dbReference type="PANTHER" id="PTHR42709">
    <property type="entry name" value="ALKALINE PHOSPHATASE LIKE PROTEIN"/>
    <property type="match status" value="1"/>
</dbReference>
<reference evidence="3 6" key="1">
    <citation type="submission" date="2014-06" db="EMBL/GenBank/DDBJ databases">
        <title>Genomes of Alteromonas australica, a world apart.</title>
        <authorList>
            <person name="Gonzaga A."/>
            <person name="Lopez-Perez M."/>
            <person name="Rodriguez-Valera F."/>
        </authorList>
    </citation>
    <scope>NUCLEOTIDE SEQUENCE [LARGE SCALE GENOMIC DNA]</scope>
    <source>
        <strain evidence="3 6">H 17</strain>
    </source>
</reference>